<reference evidence="2" key="1">
    <citation type="submission" date="2017-08" db="EMBL/GenBank/DDBJ databases">
        <title>A dynamic microbial community with high functional redundancy inhabits the cold, oxic subseafloor aquifer.</title>
        <authorList>
            <person name="Tully B.J."/>
            <person name="Wheat C.G."/>
            <person name="Glazer B.T."/>
            <person name="Huber J.A."/>
        </authorList>
    </citation>
    <scope>NUCLEOTIDE SEQUENCE [LARGE SCALE GENOMIC DNA]</scope>
</reference>
<dbReference type="EMBL" id="NVUK01000003">
    <property type="protein sequence ID" value="PCI78578.1"/>
    <property type="molecule type" value="Genomic_DNA"/>
</dbReference>
<protein>
    <submittedName>
        <fullName evidence="1">Uncharacterized protein</fullName>
    </submittedName>
</protein>
<dbReference type="Proteomes" id="UP000218775">
    <property type="component" value="Unassembled WGS sequence"/>
</dbReference>
<sequence>MVSVLSCDGSAVRNVSVAVCVQVNDGESRVQSICSRVQSGWDAFSTECGKVRDSLVENAPEILYGLGRATLLVLEILANRREYSPKIALEMDLRRYFNEDNPRIHRYGPIGSWNLARCERRLTRDIRAINDKLFFPSCCLSERKNNIRSQRAEAQILVNRIRGCRGLRSPYYYY</sequence>
<organism evidence="1 2">
    <name type="scientific">Aerophobetes bacterium</name>
    <dbReference type="NCBI Taxonomy" id="2030807"/>
    <lineage>
        <taxon>Bacteria</taxon>
        <taxon>Candidatus Aerophobota</taxon>
    </lineage>
</organism>
<accession>A0A2A4X7H4</accession>
<evidence type="ECO:0000313" key="1">
    <source>
        <dbReference type="EMBL" id="PCI78578.1"/>
    </source>
</evidence>
<evidence type="ECO:0000313" key="2">
    <source>
        <dbReference type="Proteomes" id="UP000218775"/>
    </source>
</evidence>
<gene>
    <name evidence="1" type="ORF">COB21_00375</name>
</gene>
<proteinExistence type="predicted"/>
<name>A0A2A4X7H4_UNCAE</name>
<dbReference type="AlphaFoldDB" id="A0A2A4X7H4"/>
<comment type="caution">
    <text evidence="1">The sequence shown here is derived from an EMBL/GenBank/DDBJ whole genome shotgun (WGS) entry which is preliminary data.</text>
</comment>